<name>A0ACD1ADS5_9FIRM</name>
<proteinExistence type="predicted"/>
<keyword evidence="2" id="KW-1185">Reference proteome</keyword>
<accession>A0ACD1ADS5</accession>
<organism evidence="1 2">
    <name type="scientific">Anoxybacterium hadale</name>
    <dbReference type="NCBI Taxonomy" id="3408580"/>
    <lineage>
        <taxon>Bacteria</taxon>
        <taxon>Bacillati</taxon>
        <taxon>Bacillota</taxon>
        <taxon>Clostridia</taxon>
        <taxon>Peptostreptococcales</taxon>
        <taxon>Anaerovoracaceae</taxon>
        <taxon>Anoxybacterium</taxon>
    </lineage>
</organism>
<reference evidence="1" key="1">
    <citation type="submission" date="2019-08" db="EMBL/GenBank/DDBJ databases">
        <title>Genome sequence of Clostridiales bacterium MT110.</title>
        <authorList>
            <person name="Cao J."/>
        </authorList>
    </citation>
    <scope>NUCLEOTIDE SEQUENCE</scope>
    <source>
        <strain evidence="1">MT110</strain>
    </source>
</reference>
<evidence type="ECO:0000313" key="1">
    <source>
        <dbReference type="EMBL" id="QOX64667.1"/>
    </source>
</evidence>
<gene>
    <name evidence="1" type="ORF">FRZ06_15605</name>
</gene>
<dbReference type="Proteomes" id="UP000594014">
    <property type="component" value="Chromosome"/>
</dbReference>
<evidence type="ECO:0000313" key="2">
    <source>
        <dbReference type="Proteomes" id="UP000594014"/>
    </source>
</evidence>
<sequence>MIGECGHQLRSISPGEMNLIFRARLIWRNLATWLLIYLGGLYGNYGNQQEIREQIYSIPADYVNVMKMVFGEKLAENYSTLLTVYVANLVTFLEAMRNGDQEDIDAHIIRLRDSIDKRAAFLGQINPYWEESTWRMLLHGANNLLIEMALTYTQKEYKKNIEVYSRLLDHTNVIGDYFSQGIINYLILDKDSIRPGASPVDRITAAPFR</sequence>
<dbReference type="EMBL" id="CP042469">
    <property type="protein sequence ID" value="QOX64667.1"/>
    <property type="molecule type" value="Genomic_DNA"/>
</dbReference>
<protein>
    <submittedName>
        <fullName evidence="1">Uncharacterized protein</fullName>
    </submittedName>
</protein>